<dbReference type="WBParaSite" id="nRc.2.0.1.t08279-RA">
    <property type="protein sequence ID" value="nRc.2.0.1.t08279-RA"/>
    <property type="gene ID" value="nRc.2.0.1.g08279"/>
</dbReference>
<evidence type="ECO:0000313" key="2">
    <source>
        <dbReference type="WBParaSite" id="nRc.2.0.1.t08279-RA"/>
    </source>
</evidence>
<name>A0A915I4E2_ROMCU</name>
<organism evidence="1 2">
    <name type="scientific">Romanomermis culicivorax</name>
    <name type="common">Nematode worm</name>
    <dbReference type="NCBI Taxonomy" id="13658"/>
    <lineage>
        <taxon>Eukaryota</taxon>
        <taxon>Metazoa</taxon>
        <taxon>Ecdysozoa</taxon>
        <taxon>Nematoda</taxon>
        <taxon>Enoplea</taxon>
        <taxon>Dorylaimia</taxon>
        <taxon>Mermithida</taxon>
        <taxon>Mermithoidea</taxon>
        <taxon>Mermithidae</taxon>
        <taxon>Romanomermis</taxon>
    </lineage>
</organism>
<evidence type="ECO:0000313" key="1">
    <source>
        <dbReference type="Proteomes" id="UP000887565"/>
    </source>
</evidence>
<keyword evidence="1" id="KW-1185">Reference proteome</keyword>
<protein>
    <submittedName>
        <fullName evidence="2">Uncharacterized protein</fullName>
    </submittedName>
</protein>
<sequence>MLFFRSFSDEPTFKLRGNKVLAEPTSSINEERPHGRRIKPRNTENVFSTLQKATSGNSLEDKTVMSPNANFTLKLKEIDFSYRICERRGSLGKRVGLEIPEVGRDDRCSNPKESKARFILLLGEQIYPEHARQASPSTAPNILGNARRASYSPGMLGVIHFSNEVWDVPIHITPGSYFCSLIVDHARGCARRCLASTTAPGKLLAKHAPRGEPRALKICSSSMLRTKAKIVGYMEPLGEPPKTSVPNILGNQ</sequence>
<accession>A0A915I4E2</accession>
<proteinExistence type="predicted"/>
<reference evidence="2" key="1">
    <citation type="submission" date="2022-11" db="UniProtKB">
        <authorList>
            <consortium name="WormBaseParasite"/>
        </authorList>
    </citation>
    <scope>IDENTIFICATION</scope>
</reference>
<dbReference type="AlphaFoldDB" id="A0A915I4E2"/>
<dbReference type="Proteomes" id="UP000887565">
    <property type="component" value="Unplaced"/>
</dbReference>